<dbReference type="SUPFAM" id="SSF103473">
    <property type="entry name" value="MFS general substrate transporter"/>
    <property type="match status" value="1"/>
</dbReference>
<keyword evidence="2" id="KW-0813">Transport</keyword>
<feature type="transmembrane region" description="Helical" evidence="7">
    <location>
        <begin position="299"/>
        <end position="321"/>
    </location>
</feature>
<dbReference type="Gene3D" id="1.20.1250.20">
    <property type="entry name" value="MFS general substrate transporter like domains"/>
    <property type="match status" value="1"/>
</dbReference>
<feature type="transmembrane region" description="Helical" evidence="7">
    <location>
        <begin position="358"/>
        <end position="384"/>
    </location>
</feature>
<dbReference type="PANTHER" id="PTHR42718:SF24">
    <property type="entry name" value="MAJOR FACILITATOR SUPERFAMILY (MFS) PROFILE DOMAIN-CONTAINING PROTEIN"/>
    <property type="match status" value="1"/>
</dbReference>
<evidence type="ECO:0000313" key="9">
    <source>
        <dbReference type="EMBL" id="RKD71157.1"/>
    </source>
</evidence>
<dbReference type="GO" id="GO:0005886">
    <property type="term" value="C:plasma membrane"/>
    <property type="evidence" value="ECO:0007669"/>
    <property type="project" value="UniProtKB-SubCell"/>
</dbReference>
<dbReference type="OrthoDB" id="9816041at2"/>
<dbReference type="PRINTS" id="PR01036">
    <property type="entry name" value="TCRTETB"/>
</dbReference>
<feature type="transmembrane region" description="Helical" evidence="7">
    <location>
        <begin position="12"/>
        <end position="33"/>
    </location>
</feature>
<comment type="subcellular location">
    <subcellularLocation>
        <location evidence="1">Cell membrane</location>
        <topology evidence="1">Multi-pass membrane protein</topology>
    </subcellularLocation>
</comment>
<feature type="transmembrane region" description="Helical" evidence="7">
    <location>
        <begin position="226"/>
        <end position="247"/>
    </location>
</feature>
<keyword evidence="10" id="KW-1185">Reference proteome</keyword>
<dbReference type="InterPro" id="IPR004638">
    <property type="entry name" value="EmrB-like"/>
</dbReference>
<comment type="caution">
    <text evidence="9">The sequence shown here is derived from an EMBL/GenBank/DDBJ whole genome shotgun (WGS) entry which is preliminary data.</text>
</comment>
<evidence type="ECO:0000256" key="2">
    <source>
        <dbReference type="ARBA" id="ARBA00022448"/>
    </source>
</evidence>
<feature type="transmembrane region" description="Helical" evidence="7">
    <location>
        <begin position="85"/>
        <end position="107"/>
    </location>
</feature>
<dbReference type="PANTHER" id="PTHR42718">
    <property type="entry name" value="MAJOR FACILITATOR SUPERFAMILY MULTIDRUG TRANSPORTER MFSC"/>
    <property type="match status" value="1"/>
</dbReference>
<feature type="transmembrane region" description="Helical" evidence="7">
    <location>
        <begin position="138"/>
        <end position="157"/>
    </location>
</feature>
<dbReference type="Pfam" id="PF07690">
    <property type="entry name" value="MFS_1"/>
    <property type="match status" value="1"/>
</dbReference>
<evidence type="ECO:0000313" key="10">
    <source>
        <dbReference type="Proteomes" id="UP000285120"/>
    </source>
</evidence>
<dbReference type="Proteomes" id="UP000285120">
    <property type="component" value="Unassembled WGS sequence"/>
</dbReference>
<organism evidence="9 10">
    <name type="scientific">Sinobaca qinghaiensis</name>
    <dbReference type="NCBI Taxonomy" id="342944"/>
    <lineage>
        <taxon>Bacteria</taxon>
        <taxon>Bacillati</taxon>
        <taxon>Bacillota</taxon>
        <taxon>Bacilli</taxon>
        <taxon>Bacillales</taxon>
        <taxon>Sporolactobacillaceae</taxon>
        <taxon>Sinobaca</taxon>
    </lineage>
</organism>
<feature type="transmembrane region" description="Helical" evidence="7">
    <location>
        <begin position="53"/>
        <end position="73"/>
    </location>
</feature>
<feature type="transmembrane region" description="Helical" evidence="7">
    <location>
        <begin position="333"/>
        <end position="352"/>
    </location>
</feature>
<proteinExistence type="predicted"/>
<dbReference type="RefSeq" id="WP_120193712.1">
    <property type="nucleotide sequence ID" value="NZ_RAPK01000010.1"/>
</dbReference>
<feature type="transmembrane region" description="Helical" evidence="7">
    <location>
        <begin position="440"/>
        <end position="458"/>
    </location>
</feature>
<sequence length="476" mass="50372">MTDTTTGKEINTRIIVSILITGAFIAVLNQTLLATAIPTIMGDLNIDASQAQWLTTVFLLVNGIMIPITAFLIETFTTRRLFMAAMGLFAAGTIIAAVSPTFGILIVGRIVQAMGAGIMMPLMQTVFLLIFPIDKRGAAMGLVGMVISFAPAIGPTLSGLIVDNYSWRLLFYIIFPIAIINLIVAYFKMTDVTTLKHPKMDILSIILSTFGFGGLLYGFSTAGSSGWGAPVVTITLAVGVVSLIAFITRQLKLPTPILEFRVFKDPIFTLTTVITMIVFTAMIGAATILPLYIQDARGFSALQSGLILMPGAIVMGICSPITGRIFDKVGARWLGLIGMASLVGGTIPFVYFDGMTSLTAIATLHAFRMLGMAMVMMPMTTAGLNRLSEDLIPHGTAMTNTMRQVAGSIGTAVLITIMSSVAAGSAAAPSAALIEGVNTAFLVTAGISLLGLILSFFIKGKKKPRESFQPASEKGS</sequence>
<dbReference type="InterPro" id="IPR036259">
    <property type="entry name" value="MFS_trans_sf"/>
</dbReference>
<feature type="domain" description="Major facilitator superfamily (MFS) profile" evidence="8">
    <location>
        <begin position="15"/>
        <end position="463"/>
    </location>
</feature>
<dbReference type="InterPro" id="IPR011701">
    <property type="entry name" value="MFS"/>
</dbReference>
<dbReference type="AlphaFoldDB" id="A0A419UZN3"/>
<feature type="transmembrane region" description="Helical" evidence="7">
    <location>
        <begin position="169"/>
        <end position="188"/>
    </location>
</feature>
<evidence type="ECO:0000256" key="1">
    <source>
        <dbReference type="ARBA" id="ARBA00004651"/>
    </source>
</evidence>
<feature type="transmembrane region" description="Helical" evidence="7">
    <location>
        <begin position="405"/>
        <end position="428"/>
    </location>
</feature>
<reference evidence="9 10" key="1">
    <citation type="submission" date="2018-09" db="EMBL/GenBank/DDBJ databases">
        <title>Genomic Encyclopedia of Archaeal and Bacterial Type Strains, Phase II (KMG-II): from individual species to whole genera.</title>
        <authorList>
            <person name="Goeker M."/>
        </authorList>
    </citation>
    <scope>NUCLEOTIDE SEQUENCE [LARGE SCALE GENOMIC DNA]</scope>
    <source>
        <strain evidence="9 10">DSM 17008</strain>
    </source>
</reference>
<evidence type="ECO:0000256" key="3">
    <source>
        <dbReference type="ARBA" id="ARBA00022475"/>
    </source>
</evidence>
<evidence type="ECO:0000259" key="8">
    <source>
        <dbReference type="PROSITE" id="PS50850"/>
    </source>
</evidence>
<accession>A0A419UZN3</accession>
<feature type="transmembrane region" description="Helical" evidence="7">
    <location>
        <begin position="200"/>
        <end position="220"/>
    </location>
</feature>
<keyword evidence="5 7" id="KW-1133">Transmembrane helix</keyword>
<dbReference type="EMBL" id="RAPK01000010">
    <property type="protein sequence ID" value="RKD71157.1"/>
    <property type="molecule type" value="Genomic_DNA"/>
</dbReference>
<dbReference type="CDD" id="cd17503">
    <property type="entry name" value="MFS_LmrB_MDR_like"/>
    <property type="match status" value="1"/>
</dbReference>
<feature type="transmembrane region" description="Helical" evidence="7">
    <location>
        <begin position="113"/>
        <end position="131"/>
    </location>
</feature>
<dbReference type="InterPro" id="IPR020846">
    <property type="entry name" value="MFS_dom"/>
</dbReference>
<keyword evidence="3" id="KW-1003">Cell membrane</keyword>
<protein>
    <submittedName>
        <fullName evidence="9">EmrB/QacA subfamily drug resistance transporter</fullName>
    </submittedName>
</protein>
<feature type="transmembrane region" description="Helical" evidence="7">
    <location>
        <begin position="267"/>
        <end position="293"/>
    </location>
</feature>
<gene>
    <name evidence="9" type="ORF">ATL39_2551</name>
</gene>
<evidence type="ECO:0000256" key="7">
    <source>
        <dbReference type="SAM" id="Phobius"/>
    </source>
</evidence>
<keyword evidence="6 7" id="KW-0472">Membrane</keyword>
<evidence type="ECO:0000256" key="6">
    <source>
        <dbReference type="ARBA" id="ARBA00023136"/>
    </source>
</evidence>
<keyword evidence="4 7" id="KW-0812">Transmembrane</keyword>
<dbReference type="PROSITE" id="PS50850">
    <property type="entry name" value="MFS"/>
    <property type="match status" value="1"/>
</dbReference>
<evidence type="ECO:0000256" key="5">
    <source>
        <dbReference type="ARBA" id="ARBA00022989"/>
    </source>
</evidence>
<evidence type="ECO:0000256" key="4">
    <source>
        <dbReference type="ARBA" id="ARBA00022692"/>
    </source>
</evidence>
<dbReference type="Gene3D" id="1.20.1720.10">
    <property type="entry name" value="Multidrug resistance protein D"/>
    <property type="match status" value="1"/>
</dbReference>
<name>A0A419UZN3_9BACL</name>
<dbReference type="GO" id="GO:0022857">
    <property type="term" value="F:transmembrane transporter activity"/>
    <property type="evidence" value="ECO:0007669"/>
    <property type="project" value="InterPro"/>
</dbReference>
<dbReference type="NCBIfam" id="TIGR00711">
    <property type="entry name" value="efflux_EmrB"/>
    <property type="match status" value="1"/>
</dbReference>